<comment type="caution">
    <text evidence="2">The sequence shown here is derived from an EMBL/GenBank/DDBJ whole genome shotgun (WGS) entry which is preliminary data.</text>
</comment>
<organism evidence="2 3">
    <name type="scientific">Pholiota conissans</name>
    <dbReference type="NCBI Taxonomy" id="109636"/>
    <lineage>
        <taxon>Eukaryota</taxon>
        <taxon>Fungi</taxon>
        <taxon>Dikarya</taxon>
        <taxon>Basidiomycota</taxon>
        <taxon>Agaricomycotina</taxon>
        <taxon>Agaricomycetes</taxon>
        <taxon>Agaricomycetidae</taxon>
        <taxon>Agaricales</taxon>
        <taxon>Agaricineae</taxon>
        <taxon>Strophariaceae</taxon>
        <taxon>Pholiota</taxon>
    </lineage>
</organism>
<sequence>MGPTAGVFNTSYAALYFCVYSMGLRATRLGKKILGQPTKDTFLPRLSLFRD</sequence>
<dbReference type="EMBL" id="MU155182">
    <property type="protein sequence ID" value="KAF9481219.1"/>
    <property type="molecule type" value="Genomic_DNA"/>
</dbReference>
<protein>
    <submittedName>
        <fullName evidence="2">Uncharacterized protein</fullName>
    </submittedName>
</protein>
<reference evidence="2" key="1">
    <citation type="submission" date="2020-11" db="EMBL/GenBank/DDBJ databases">
        <authorList>
            <consortium name="DOE Joint Genome Institute"/>
            <person name="Ahrendt S."/>
            <person name="Riley R."/>
            <person name="Andreopoulos W."/>
            <person name="Labutti K."/>
            <person name="Pangilinan J."/>
            <person name="Ruiz-Duenas F.J."/>
            <person name="Barrasa J.M."/>
            <person name="Sanchez-Garcia M."/>
            <person name="Camarero S."/>
            <person name="Miyauchi S."/>
            <person name="Serrano A."/>
            <person name="Linde D."/>
            <person name="Babiker R."/>
            <person name="Drula E."/>
            <person name="Ayuso-Fernandez I."/>
            <person name="Pacheco R."/>
            <person name="Padilla G."/>
            <person name="Ferreira P."/>
            <person name="Barriuso J."/>
            <person name="Kellner H."/>
            <person name="Castanera R."/>
            <person name="Alfaro M."/>
            <person name="Ramirez L."/>
            <person name="Pisabarro A.G."/>
            <person name="Kuo A."/>
            <person name="Tritt A."/>
            <person name="Lipzen A."/>
            <person name="He G."/>
            <person name="Yan M."/>
            <person name="Ng V."/>
            <person name="Cullen D."/>
            <person name="Martin F."/>
            <person name="Rosso M.-N."/>
            <person name="Henrissat B."/>
            <person name="Hibbett D."/>
            <person name="Martinez A.T."/>
            <person name="Grigoriev I.V."/>
        </authorList>
    </citation>
    <scope>NUCLEOTIDE SEQUENCE</scope>
    <source>
        <strain evidence="2">CIRM-BRFM 674</strain>
    </source>
</reference>
<keyword evidence="1" id="KW-1133">Transmembrane helix</keyword>
<keyword evidence="1" id="KW-0472">Membrane</keyword>
<accession>A0A9P5Z4Z6</accession>
<feature type="non-terminal residue" evidence="2">
    <location>
        <position position="51"/>
    </location>
</feature>
<name>A0A9P5Z4Z6_9AGAR</name>
<feature type="transmembrane region" description="Helical" evidence="1">
    <location>
        <begin position="6"/>
        <end position="24"/>
    </location>
</feature>
<dbReference type="Proteomes" id="UP000807469">
    <property type="component" value="Unassembled WGS sequence"/>
</dbReference>
<evidence type="ECO:0000256" key="1">
    <source>
        <dbReference type="SAM" id="Phobius"/>
    </source>
</evidence>
<proteinExistence type="predicted"/>
<dbReference type="AlphaFoldDB" id="A0A9P5Z4Z6"/>
<gene>
    <name evidence="2" type="ORF">BDN70DRAFT_876695</name>
</gene>
<keyword evidence="1" id="KW-0812">Transmembrane</keyword>
<keyword evidence="3" id="KW-1185">Reference proteome</keyword>
<evidence type="ECO:0000313" key="3">
    <source>
        <dbReference type="Proteomes" id="UP000807469"/>
    </source>
</evidence>
<evidence type="ECO:0000313" key="2">
    <source>
        <dbReference type="EMBL" id="KAF9481219.1"/>
    </source>
</evidence>